<dbReference type="CDD" id="cd00077">
    <property type="entry name" value="HDc"/>
    <property type="match status" value="1"/>
</dbReference>
<dbReference type="InterPro" id="IPR006674">
    <property type="entry name" value="HD_domain"/>
</dbReference>
<dbReference type="Gene3D" id="1.10.3210.10">
    <property type="entry name" value="Hypothetical protein af1432"/>
    <property type="match status" value="1"/>
</dbReference>
<proteinExistence type="predicted"/>
<dbReference type="PANTHER" id="PTHR40202">
    <property type="match status" value="1"/>
</dbReference>
<organism evidence="2">
    <name type="scientific">marine metagenome</name>
    <dbReference type="NCBI Taxonomy" id="408172"/>
    <lineage>
        <taxon>unclassified sequences</taxon>
        <taxon>metagenomes</taxon>
        <taxon>ecological metagenomes</taxon>
    </lineage>
</organism>
<dbReference type="AlphaFoldDB" id="A0A383DNG9"/>
<dbReference type="InterPro" id="IPR052567">
    <property type="entry name" value="OP_Dioxygenase"/>
</dbReference>
<dbReference type="InterPro" id="IPR003607">
    <property type="entry name" value="HD/PDEase_dom"/>
</dbReference>
<gene>
    <name evidence="2" type="ORF">METZ01_LOCUS498900</name>
</gene>
<protein>
    <recommendedName>
        <fullName evidence="1">HD domain-containing protein</fullName>
    </recommendedName>
</protein>
<dbReference type="PANTHER" id="PTHR40202:SF1">
    <property type="entry name" value="HD DOMAIN-CONTAINING PROTEIN"/>
    <property type="match status" value="1"/>
</dbReference>
<sequence>MENNIVSKLLYLLESKGSNIQYGNENVTQLEHALQCAELAEINNFSKEIITAALLHDIGHLLYDGEDPIHDGEDGYHENLGADYLSSYYDEEVTRPIRAHVACKRYLSTVEEGYY</sequence>
<dbReference type="EMBL" id="UINC01218847">
    <property type="protein sequence ID" value="SVE46046.1"/>
    <property type="molecule type" value="Genomic_DNA"/>
</dbReference>
<feature type="non-terminal residue" evidence="2">
    <location>
        <position position="115"/>
    </location>
</feature>
<feature type="domain" description="HD" evidence="1">
    <location>
        <begin position="31"/>
        <end position="100"/>
    </location>
</feature>
<evidence type="ECO:0000259" key="1">
    <source>
        <dbReference type="Pfam" id="PF01966"/>
    </source>
</evidence>
<evidence type="ECO:0000313" key="2">
    <source>
        <dbReference type="EMBL" id="SVE46046.1"/>
    </source>
</evidence>
<accession>A0A383DNG9</accession>
<dbReference type="Pfam" id="PF01966">
    <property type="entry name" value="HD"/>
    <property type="match status" value="1"/>
</dbReference>
<dbReference type="SUPFAM" id="SSF109604">
    <property type="entry name" value="HD-domain/PDEase-like"/>
    <property type="match status" value="1"/>
</dbReference>
<name>A0A383DNG9_9ZZZZ</name>
<reference evidence="2" key="1">
    <citation type="submission" date="2018-05" db="EMBL/GenBank/DDBJ databases">
        <authorList>
            <person name="Lanie J.A."/>
            <person name="Ng W.-L."/>
            <person name="Kazmierczak K.M."/>
            <person name="Andrzejewski T.M."/>
            <person name="Davidsen T.M."/>
            <person name="Wayne K.J."/>
            <person name="Tettelin H."/>
            <person name="Glass J.I."/>
            <person name="Rusch D."/>
            <person name="Podicherti R."/>
            <person name="Tsui H.-C.T."/>
            <person name="Winkler M.E."/>
        </authorList>
    </citation>
    <scope>NUCLEOTIDE SEQUENCE</scope>
</reference>